<dbReference type="RefSeq" id="WP_131945426.1">
    <property type="nucleotide sequence ID" value="NZ_BAAAMX010000104.1"/>
</dbReference>
<keyword evidence="4" id="KW-1185">Reference proteome</keyword>
<feature type="region of interest" description="Disordered" evidence="2">
    <location>
        <begin position="1"/>
        <end position="27"/>
    </location>
</feature>
<dbReference type="EMBL" id="SMJW01000534">
    <property type="protein sequence ID" value="TDC00592.1"/>
    <property type="molecule type" value="Genomic_DNA"/>
</dbReference>
<evidence type="ECO:0000256" key="1">
    <source>
        <dbReference type="SAM" id="Coils"/>
    </source>
</evidence>
<dbReference type="SUPFAM" id="SSF46689">
    <property type="entry name" value="Homeodomain-like"/>
    <property type="match status" value="1"/>
</dbReference>
<comment type="caution">
    <text evidence="3">The sequence shown here is derived from an EMBL/GenBank/DDBJ whole genome shotgun (WGS) entry which is preliminary data.</text>
</comment>
<protein>
    <submittedName>
        <fullName evidence="3">Transposase</fullName>
    </submittedName>
</protein>
<name>A0A4R4N370_9ACTN</name>
<organism evidence="3 4">
    <name type="scientific">Actinomadura bangladeshensis</name>
    <dbReference type="NCBI Taxonomy" id="453573"/>
    <lineage>
        <taxon>Bacteria</taxon>
        <taxon>Bacillati</taxon>
        <taxon>Actinomycetota</taxon>
        <taxon>Actinomycetes</taxon>
        <taxon>Streptosporangiales</taxon>
        <taxon>Thermomonosporaceae</taxon>
        <taxon>Actinomadura</taxon>
    </lineage>
</organism>
<gene>
    <name evidence="3" type="ORF">E1284_40635</name>
</gene>
<reference evidence="3 4" key="1">
    <citation type="submission" date="2019-03" db="EMBL/GenBank/DDBJ databases">
        <title>Draft genome sequences of novel Actinobacteria.</title>
        <authorList>
            <person name="Sahin N."/>
            <person name="Ay H."/>
            <person name="Saygin H."/>
        </authorList>
    </citation>
    <scope>NUCLEOTIDE SEQUENCE [LARGE SCALE GENOMIC DNA]</scope>
    <source>
        <strain evidence="3 4">DSM 45347</strain>
    </source>
</reference>
<dbReference type="OrthoDB" id="52928at2"/>
<evidence type="ECO:0000256" key="2">
    <source>
        <dbReference type="SAM" id="MobiDB-lite"/>
    </source>
</evidence>
<sequence>MTLSVADLRTDDGVVGKKKGPRADRPKRRVFSPEYKLAIVEEWEQLTEPGARGALLRREGLYHSHIQDWKRLRDAGSLNALAAKPTGPKPRRSEADKANERLAAENARLADELARTKKALAIMGKAHELLELLSESADSDTEPRK</sequence>
<evidence type="ECO:0000313" key="3">
    <source>
        <dbReference type="EMBL" id="TDC00592.1"/>
    </source>
</evidence>
<feature type="coiled-coil region" evidence="1">
    <location>
        <begin position="92"/>
        <end position="119"/>
    </location>
</feature>
<dbReference type="AlphaFoldDB" id="A0A4R4N370"/>
<feature type="compositionally biased region" description="Basic residues" evidence="2">
    <location>
        <begin position="16"/>
        <end position="27"/>
    </location>
</feature>
<keyword evidence="1" id="KW-0175">Coiled coil</keyword>
<accession>A0A4R4N370</accession>
<evidence type="ECO:0000313" key="4">
    <source>
        <dbReference type="Proteomes" id="UP000295431"/>
    </source>
</evidence>
<dbReference type="InterPro" id="IPR009057">
    <property type="entry name" value="Homeodomain-like_sf"/>
</dbReference>
<proteinExistence type="predicted"/>
<dbReference type="Proteomes" id="UP000295431">
    <property type="component" value="Unassembled WGS sequence"/>
</dbReference>